<accession>A0A4R4VFE1</accession>
<evidence type="ECO:0000256" key="1">
    <source>
        <dbReference type="SAM" id="MobiDB-lite"/>
    </source>
</evidence>
<sequence length="395" mass="43014">MKEEDVRVLVSGASIAGPAVTFWLHHNGFEVTVVEKAASVRNGGYPIDVRGTALEVARRMGILPQLRQADIKTRRLTFLDADGSVAASVHPQHVVGGVDGQDLEVRRGDLTQVLHEAVRDDVEFVFHDSIDVLDEHEDGVRVTFRSGAQREFDLVVGADGLHSRTRELIFGPELQFHRYLGFCFAGFTTPNTLGLSHEGIMWNTPGKAAALYGVRDSDELHGFLNIARPQPPLELLRDPDAQRELVADAFAGEGWEIPNLVKAMREADDLFFDTVSQIHLPAWSRGRVALVGDAAHAPSFLTGQGSSIALVSAYMLADALAAHTDHTEAFAAYEAGTREFVELNQALVGEGDAALFPTTREALEKRNAGLRALTEMPPATGRPEHSALVLPAPRR</sequence>
<dbReference type="InterPro" id="IPR036188">
    <property type="entry name" value="FAD/NAD-bd_sf"/>
</dbReference>
<organism evidence="3 4">
    <name type="scientific">Saccharopolyspora terrae</name>
    <dbReference type="NCBI Taxonomy" id="2530384"/>
    <lineage>
        <taxon>Bacteria</taxon>
        <taxon>Bacillati</taxon>
        <taxon>Actinomycetota</taxon>
        <taxon>Actinomycetes</taxon>
        <taxon>Pseudonocardiales</taxon>
        <taxon>Pseudonocardiaceae</taxon>
        <taxon>Saccharopolyspora</taxon>
    </lineage>
</organism>
<dbReference type="PANTHER" id="PTHR46865:SF2">
    <property type="entry name" value="MONOOXYGENASE"/>
    <property type="match status" value="1"/>
</dbReference>
<feature type="domain" description="FAD-binding" evidence="2">
    <location>
        <begin position="5"/>
        <end position="168"/>
    </location>
</feature>
<dbReference type="Proteomes" id="UP000295674">
    <property type="component" value="Unassembled WGS sequence"/>
</dbReference>
<dbReference type="EMBL" id="SMKS01000071">
    <property type="protein sequence ID" value="TDD00834.1"/>
    <property type="molecule type" value="Genomic_DNA"/>
</dbReference>
<evidence type="ECO:0000313" key="4">
    <source>
        <dbReference type="Proteomes" id="UP000295674"/>
    </source>
</evidence>
<dbReference type="SUPFAM" id="SSF51905">
    <property type="entry name" value="FAD/NAD(P)-binding domain"/>
    <property type="match status" value="1"/>
</dbReference>
<evidence type="ECO:0000259" key="2">
    <source>
        <dbReference type="Pfam" id="PF01494"/>
    </source>
</evidence>
<dbReference type="GO" id="GO:0071949">
    <property type="term" value="F:FAD binding"/>
    <property type="evidence" value="ECO:0007669"/>
    <property type="project" value="InterPro"/>
</dbReference>
<dbReference type="OrthoDB" id="4293235at2"/>
<proteinExistence type="predicted"/>
<feature type="domain" description="FAD-binding" evidence="2">
    <location>
        <begin position="278"/>
        <end position="336"/>
    </location>
</feature>
<gene>
    <name evidence="3" type="ORF">E1181_26660</name>
</gene>
<reference evidence="3 4" key="1">
    <citation type="submission" date="2019-03" db="EMBL/GenBank/DDBJ databases">
        <title>Draft genome sequences of novel Actinobacteria.</title>
        <authorList>
            <person name="Sahin N."/>
            <person name="Ay H."/>
            <person name="Saygin H."/>
        </authorList>
    </citation>
    <scope>NUCLEOTIDE SEQUENCE [LARGE SCALE GENOMIC DNA]</scope>
    <source>
        <strain evidence="3 4">16K309</strain>
    </source>
</reference>
<protein>
    <submittedName>
        <fullName evidence="3">FAD-dependent oxidoreductase</fullName>
    </submittedName>
</protein>
<dbReference type="InterPro" id="IPR051704">
    <property type="entry name" value="FAD_aromatic-hydroxylase"/>
</dbReference>
<keyword evidence="4" id="KW-1185">Reference proteome</keyword>
<name>A0A4R4VFE1_9PSEU</name>
<dbReference type="AlphaFoldDB" id="A0A4R4VFE1"/>
<comment type="caution">
    <text evidence="3">The sequence shown here is derived from an EMBL/GenBank/DDBJ whole genome shotgun (WGS) entry which is preliminary data.</text>
</comment>
<dbReference type="PANTHER" id="PTHR46865">
    <property type="entry name" value="OXIDOREDUCTASE-RELATED"/>
    <property type="match status" value="1"/>
</dbReference>
<dbReference type="InterPro" id="IPR002938">
    <property type="entry name" value="FAD-bd"/>
</dbReference>
<dbReference type="Pfam" id="PF01494">
    <property type="entry name" value="FAD_binding_3"/>
    <property type="match status" value="2"/>
</dbReference>
<dbReference type="PRINTS" id="PR00420">
    <property type="entry name" value="RNGMNOXGNASE"/>
</dbReference>
<feature type="region of interest" description="Disordered" evidence="1">
    <location>
        <begin position="375"/>
        <end position="395"/>
    </location>
</feature>
<evidence type="ECO:0000313" key="3">
    <source>
        <dbReference type="EMBL" id="TDD00834.1"/>
    </source>
</evidence>
<dbReference type="Gene3D" id="3.30.9.10">
    <property type="entry name" value="D-Amino Acid Oxidase, subunit A, domain 2"/>
    <property type="match status" value="1"/>
</dbReference>
<dbReference type="Gene3D" id="3.50.50.60">
    <property type="entry name" value="FAD/NAD(P)-binding domain"/>
    <property type="match status" value="1"/>
</dbReference>